<sequence>MTTIGVVTRGERGAAFVRNLTGHGYRVAVADRTGAADMAKSLSAPRILILLDGSELDDLLAELLPLLEPGDVVADGCASRHSDTGRRAAWMRGSEVLFAGCAIAGRPRTIERGPSYVVGGDRAAYQRLLPLLNATAARFQNVACVAYAGAGSAGHFAGQVYEELVAAEASLAAEAYALVGDRKILQAWQADEMITEAAVPKDQPAPIGALTVTLPEIRAAWNAARAVAYARAFERLRTAGAAYGWGMDLAAVAGAWRGGTALAGRLLTYAREALTATPDRVLLDDPYFALALRDWCPRWRRVVCAATRSGVPVPALATAAEPPVTTSSVDVHSRLLR</sequence>
<dbReference type="InterPro" id="IPR006183">
    <property type="entry name" value="Pgluconate_DH"/>
</dbReference>
<dbReference type="SMART" id="SM01350">
    <property type="entry name" value="6PGD"/>
    <property type="match status" value="1"/>
</dbReference>
<evidence type="ECO:0000256" key="1">
    <source>
        <dbReference type="ARBA" id="ARBA00008419"/>
    </source>
</evidence>
<evidence type="ECO:0000313" key="6">
    <source>
        <dbReference type="Proteomes" id="UP000219612"/>
    </source>
</evidence>
<dbReference type="Pfam" id="PF03446">
    <property type="entry name" value="NAD_binding_2"/>
    <property type="match status" value="1"/>
</dbReference>
<dbReference type="Proteomes" id="UP000219612">
    <property type="component" value="Unassembled WGS sequence"/>
</dbReference>
<keyword evidence="3" id="KW-0311">Gluconate utilization</keyword>
<dbReference type="AlphaFoldDB" id="A0A285K8A4"/>
<evidence type="ECO:0000259" key="4">
    <source>
        <dbReference type="SMART" id="SM01350"/>
    </source>
</evidence>
<dbReference type="InterPro" id="IPR036291">
    <property type="entry name" value="NAD(P)-bd_dom_sf"/>
</dbReference>
<dbReference type="PANTHER" id="PTHR11811">
    <property type="entry name" value="6-PHOSPHOGLUCONATE DEHYDROGENASE"/>
    <property type="match status" value="1"/>
</dbReference>
<evidence type="ECO:0000313" key="5">
    <source>
        <dbReference type="EMBL" id="SNY68822.1"/>
    </source>
</evidence>
<dbReference type="GO" id="GO:0004616">
    <property type="term" value="F:phosphogluconate dehydrogenase (decarboxylating) activity"/>
    <property type="evidence" value="ECO:0007669"/>
    <property type="project" value="InterPro"/>
</dbReference>
<evidence type="ECO:0000256" key="2">
    <source>
        <dbReference type="ARBA" id="ARBA00023002"/>
    </source>
</evidence>
<dbReference type="RefSeq" id="WP_097328091.1">
    <property type="nucleotide sequence ID" value="NZ_OBDY01000034.1"/>
</dbReference>
<comment type="similarity">
    <text evidence="1">Belongs to the 6-phosphogluconate dehydrogenase family.</text>
</comment>
<dbReference type="GO" id="GO:0050661">
    <property type="term" value="F:NADP binding"/>
    <property type="evidence" value="ECO:0007669"/>
    <property type="project" value="InterPro"/>
</dbReference>
<dbReference type="GO" id="GO:0019521">
    <property type="term" value="P:D-gluconate metabolic process"/>
    <property type="evidence" value="ECO:0007669"/>
    <property type="project" value="UniProtKB-KW"/>
</dbReference>
<keyword evidence="6" id="KW-1185">Reference proteome</keyword>
<feature type="domain" description="6-phosphogluconate dehydrogenase C-terminal" evidence="4">
    <location>
        <begin position="124"/>
        <end position="320"/>
    </location>
</feature>
<dbReference type="SUPFAM" id="SSF48179">
    <property type="entry name" value="6-phosphogluconate dehydrogenase C-terminal domain-like"/>
    <property type="match status" value="1"/>
</dbReference>
<organism evidence="5 6">
    <name type="scientific">Paractinoplanes atraurantiacus</name>
    <dbReference type="NCBI Taxonomy" id="1036182"/>
    <lineage>
        <taxon>Bacteria</taxon>
        <taxon>Bacillati</taxon>
        <taxon>Actinomycetota</taxon>
        <taxon>Actinomycetes</taxon>
        <taxon>Micromonosporales</taxon>
        <taxon>Micromonosporaceae</taxon>
        <taxon>Paractinoplanes</taxon>
    </lineage>
</organism>
<dbReference type="InterPro" id="IPR006114">
    <property type="entry name" value="6PGDH_C"/>
</dbReference>
<gene>
    <name evidence="5" type="ORF">SAMN05421748_13430</name>
</gene>
<protein>
    <submittedName>
        <fullName evidence="5">6-phosphogluconate dehydrogenase</fullName>
    </submittedName>
</protein>
<dbReference type="Gene3D" id="3.40.50.720">
    <property type="entry name" value="NAD(P)-binding Rossmann-like Domain"/>
    <property type="match status" value="1"/>
</dbReference>
<dbReference type="Pfam" id="PF00393">
    <property type="entry name" value="6PGD"/>
    <property type="match status" value="1"/>
</dbReference>
<dbReference type="InterPro" id="IPR013328">
    <property type="entry name" value="6PGD_dom2"/>
</dbReference>
<dbReference type="GO" id="GO:0006098">
    <property type="term" value="P:pentose-phosphate shunt"/>
    <property type="evidence" value="ECO:0007669"/>
    <property type="project" value="InterPro"/>
</dbReference>
<proteinExistence type="inferred from homology"/>
<dbReference type="Gene3D" id="1.10.1040.10">
    <property type="entry name" value="N-(1-d-carboxylethyl)-l-norvaline Dehydrogenase, domain 2"/>
    <property type="match status" value="1"/>
</dbReference>
<dbReference type="InterPro" id="IPR006115">
    <property type="entry name" value="6PGDH_NADP-bd"/>
</dbReference>
<keyword evidence="2" id="KW-0560">Oxidoreductase</keyword>
<dbReference type="EMBL" id="OBDY01000034">
    <property type="protein sequence ID" value="SNY68822.1"/>
    <property type="molecule type" value="Genomic_DNA"/>
</dbReference>
<dbReference type="SUPFAM" id="SSF51735">
    <property type="entry name" value="NAD(P)-binding Rossmann-fold domains"/>
    <property type="match status" value="1"/>
</dbReference>
<dbReference type="InterPro" id="IPR008927">
    <property type="entry name" value="6-PGluconate_DH-like_C_sf"/>
</dbReference>
<reference evidence="5 6" key="1">
    <citation type="submission" date="2017-09" db="EMBL/GenBank/DDBJ databases">
        <authorList>
            <person name="Ehlers B."/>
            <person name="Leendertz F.H."/>
        </authorList>
    </citation>
    <scope>NUCLEOTIDE SEQUENCE [LARGE SCALE GENOMIC DNA]</scope>
    <source>
        <strain evidence="5 6">CGMCC 4.6857</strain>
    </source>
</reference>
<accession>A0A285K8A4</accession>
<evidence type="ECO:0000256" key="3">
    <source>
        <dbReference type="ARBA" id="ARBA00023064"/>
    </source>
</evidence>
<name>A0A285K8A4_9ACTN</name>